<dbReference type="Proteomes" id="UP001380953">
    <property type="component" value="Unassembled WGS sequence"/>
</dbReference>
<protein>
    <submittedName>
        <fullName evidence="1">Stalk domain-containing protein</fullName>
    </submittedName>
</protein>
<evidence type="ECO:0000313" key="2">
    <source>
        <dbReference type="Proteomes" id="UP001380953"/>
    </source>
</evidence>
<accession>A0ACC6PC95</accession>
<proteinExistence type="predicted"/>
<name>A0ACC6PC95_9BACL</name>
<dbReference type="EMBL" id="JBBKAR010000033">
    <property type="protein sequence ID" value="MEJ8304541.1"/>
    <property type="molecule type" value="Genomic_DNA"/>
</dbReference>
<sequence>MNLKKITIIALLVVVQAAAMLPPASAQAAATSGNTPVVVQGEVVQQDGASKTYTEKLAAQTQVTPNATTNEATNSVADPAASTNAQSSQSEQSPTDPTGAEGSVPTDTQTPVDGTGTTETPTNETTVPATENPATTPTTPSTGTPTKTPSTTTPSTTTPTVPTFDASTTLGTDQLVLIINGDKMYQDGQTYTAAQPMAAKNGVSYIAARSFVNRVGLKLTYDAKTKETVITKGTDELRFKLGTDTYTVNGVPTKMKGTSYQEKSTFMVPLTSITQALGIPYKIDYKAKTITLTISSKPTASFTVTPEKIIAGETMVTYTTKSQSPSGYDIVDERWEGRQDVFTDPGTYTVTYSVQDSKGQWSDPYSQTVTVEAPNQAPVAQFMTDKDTYRLGEPVNYTDQSYDPDGNLPEANSRVWENQKGAYFVSGLQTITLTVTDEDGATNTFTKTITITDEVLYTQDEYNALFVPIGSKFLFDGGSVPSMQKVERYDTLGDVTLYRSNSPESVYSTGKMYEDTLSGKVRFMIHHANYTGKRVTMYVVATNNNATPTTIQTLDSGFGGPSPFATAAGKVSVQRYHQSAIDGTKKSSVTLQPGESKIILTELNAIPMANKTVISLIADVTSTQPITYSTLMIDTGLDPFEAAKTLTTAARDGVHNRGTYPLATKIIDVFEPVGGPTPTKLIIGDNKDDLNLTGVDAPNNTPESNAGNFGVLYKIHLDKVAPNTLITFNGRGGKYAGWIVVNGQLVELSGQSLGLVGAALNTSSEAGVVYRTGSSTESVDLEFTPAPGSNLSVNLIFSQMPARKE</sequence>
<gene>
    <name evidence="1" type="ORF">WKI47_11605</name>
</gene>
<evidence type="ECO:0000313" key="1">
    <source>
        <dbReference type="EMBL" id="MEJ8304541.1"/>
    </source>
</evidence>
<organism evidence="1 2">
    <name type="scientific">Saccharibacillus sacchari</name>
    <dbReference type="NCBI Taxonomy" id="456493"/>
    <lineage>
        <taxon>Bacteria</taxon>
        <taxon>Bacillati</taxon>
        <taxon>Bacillota</taxon>
        <taxon>Bacilli</taxon>
        <taxon>Bacillales</taxon>
        <taxon>Paenibacillaceae</taxon>
        <taxon>Saccharibacillus</taxon>
    </lineage>
</organism>
<comment type="caution">
    <text evidence="1">The sequence shown here is derived from an EMBL/GenBank/DDBJ whole genome shotgun (WGS) entry which is preliminary data.</text>
</comment>
<keyword evidence="2" id="KW-1185">Reference proteome</keyword>
<reference evidence="1" key="1">
    <citation type="submission" date="2024-03" db="EMBL/GenBank/DDBJ databases">
        <title>Whole genome sequecning of epiphytes from Marcgravia umbellata leaves.</title>
        <authorList>
            <person name="Kumar G."/>
            <person name="Savka M.A."/>
        </authorList>
    </citation>
    <scope>NUCLEOTIDE SEQUENCE</scope>
    <source>
        <strain evidence="1">RIT_BL5</strain>
    </source>
</reference>